<accession>A0ACD0WM36</accession>
<dbReference type="Proteomes" id="UP000326582">
    <property type="component" value="Chromosome 4"/>
</dbReference>
<keyword evidence="2" id="KW-1185">Reference proteome</keyword>
<evidence type="ECO:0000313" key="1">
    <source>
        <dbReference type="EMBL" id="QFZ28542.1"/>
    </source>
</evidence>
<gene>
    <name evidence="1" type="ORF">EJF14_40585</name>
</gene>
<evidence type="ECO:0000313" key="2">
    <source>
        <dbReference type="Proteomes" id="UP000326582"/>
    </source>
</evidence>
<proteinExistence type="predicted"/>
<protein>
    <submittedName>
        <fullName evidence="1">NADH-ubiquinone oxidoreductase assembly factor</fullName>
    </submittedName>
</protein>
<sequence length="182" mass="22384">MDSIARKYPYWKRVLHKFQSRRDIPFRKKFFVGYDLHGNTYWEFTIDGNMQRLRRKLEPYEEKFFKADYFDTVPPQWLQWLRRTREQAPTLQELMNEQIRQQNIKILAQHAEAKWYNEKQRLENENQLKLQAELEKVEKENKEFEERQRKMKDAEKTTESDPWASAKEKSNPIESASIKPRR</sequence>
<name>A0ACD0WM36_CLALS</name>
<dbReference type="EMBL" id="CP038487">
    <property type="protein sequence ID" value="QFZ28542.1"/>
    <property type="molecule type" value="Genomic_DNA"/>
</dbReference>
<reference evidence="2" key="1">
    <citation type="journal article" date="2019" name="MBio">
        <title>Comparative genomics for the elucidation of multidrug resistance (MDR) in Candida lusitaniae.</title>
        <authorList>
            <person name="Kannan A."/>
            <person name="Asner S.A."/>
            <person name="Trachsel E."/>
            <person name="Kelly S."/>
            <person name="Parker J."/>
            <person name="Sanglard D."/>
        </authorList>
    </citation>
    <scope>NUCLEOTIDE SEQUENCE [LARGE SCALE GENOMIC DNA]</scope>
    <source>
        <strain evidence="2">P1</strain>
    </source>
</reference>
<organism evidence="1 2">
    <name type="scientific">Clavispora lusitaniae</name>
    <name type="common">Candida lusitaniae</name>
    <dbReference type="NCBI Taxonomy" id="36911"/>
    <lineage>
        <taxon>Eukaryota</taxon>
        <taxon>Fungi</taxon>
        <taxon>Dikarya</taxon>
        <taxon>Ascomycota</taxon>
        <taxon>Saccharomycotina</taxon>
        <taxon>Pichiomycetes</taxon>
        <taxon>Metschnikowiaceae</taxon>
        <taxon>Clavispora</taxon>
    </lineage>
</organism>